<evidence type="ECO:0000313" key="3">
    <source>
        <dbReference type="EMBL" id="MBB4883473.1"/>
    </source>
</evidence>
<comment type="caution">
    <text evidence="3">The sequence shown here is derived from an EMBL/GenBank/DDBJ whole genome shotgun (WGS) entry which is preliminary data.</text>
</comment>
<dbReference type="InterPro" id="IPR036390">
    <property type="entry name" value="WH_DNA-bd_sf"/>
</dbReference>
<dbReference type="PROSITE" id="PS51197">
    <property type="entry name" value="HTH_RRF2_2"/>
    <property type="match status" value="1"/>
</dbReference>
<dbReference type="AlphaFoldDB" id="A0A4Y8X2C1"/>
<organism evidence="3 4">
    <name type="scientific">Micrococcus flavus</name>
    <dbReference type="NCBI Taxonomy" id="384602"/>
    <lineage>
        <taxon>Bacteria</taxon>
        <taxon>Bacillati</taxon>
        <taxon>Actinomycetota</taxon>
        <taxon>Actinomycetes</taxon>
        <taxon>Micrococcales</taxon>
        <taxon>Micrococcaceae</taxon>
        <taxon>Micrococcus</taxon>
    </lineage>
</organism>
<dbReference type="PANTHER" id="PTHR33221:SF4">
    <property type="entry name" value="HTH-TYPE TRANSCRIPTIONAL REPRESSOR NSRR"/>
    <property type="match status" value="1"/>
</dbReference>
<dbReference type="PANTHER" id="PTHR33221">
    <property type="entry name" value="WINGED HELIX-TURN-HELIX TRANSCRIPTIONAL REGULATOR, RRF2 FAMILY"/>
    <property type="match status" value="1"/>
</dbReference>
<protein>
    <submittedName>
        <fullName evidence="3">Rrf2 family nitric oxide-sensitive transcriptional repressor</fullName>
    </submittedName>
</protein>
<dbReference type="Gene3D" id="1.10.10.10">
    <property type="entry name" value="Winged helix-like DNA-binding domain superfamily/Winged helix DNA-binding domain"/>
    <property type="match status" value="1"/>
</dbReference>
<keyword evidence="4" id="KW-1185">Reference proteome</keyword>
<name>A0A4Y8X2C1_9MICC</name>
<dbReference type="InterPro" id="IPR036388">
    <property type="entry name" value="WH-like_DNA-bd_sf"/>
</dbReference>
<comment type="cofactor">
    <cofactor evidence="2">
        <name>[2Fe-2S] cluster</name>
        <dbReference type="ChEBI" id="CHEBI:190135"/>
    </cofactor>
</comment>
<dbReference type="Proteomes" id="UP000560081">
    <property type="component" value="Unassembled WGS sequence"/>
</dbReference>
<reference evidence="3 4" key="1">
    <citation type="submission" date="2020-08" db="EMBL/GenBank/DDBJ databases">
        <title>Sequencing the genomes of 1000 actinobacteria strains.</title>
        <authorList>
            <person name="Klenk H.-P."/>
        </authorList>
    </citation>
    <scope>NUCLEOTIDE SEQUENCE [LARGE SCALE GENOMIC DNA]</scope>
    <source>
        <strain evidence="3 4">DSM 19079</strain>
    </source>
</reference>
<dbReference type="GO" id="GO:0003677">
    <property type="term" value="F:DNA binding"/>
    <property type="evidence" value="ECO:0007669"/>
    <property type="project" value="UniProtKB-KW"/>
</dbReference>
<dbReference type="InterPro" id="IPR000944">
    <property type="entry name" value="Tscrpt_reg_Rrf2"/>
</dbReference>
<accession>A0A4Y8X2C1</accession>
<evidence type="ECO:0000313" key="4">
    <source>
        <dbReference type="Proteomes" id="UP000560081"/>
    </source>
</evidence>
<dbReference type="EMBL" id="JACHMC010000001">
    <property type="protein sequence ID" value="MBB4883473.1"/>
    <property type="molecule type" value="Genomic_DNA"/>
</dbReference>
<evidence type="ECO:0000256" key="1">
    <source>
        <dbReference type="ARBA" id="ARBA00023125"/>
    </source>
</evidence>
<gene>
    <name evidence="3" type="ORF">BJ976_001824</name>
</gene>
<keyword evidence="1" id="KW-0238">DNA-binding</keyword>
<dbReference type="Pfam" id="PF02082">
    <property type="entry name" value="Rrf2"/>
    <property type="match status" value="1"/>
</dbReference>
<dbReference type="GO" id="GO:0005829">
    <property type="term" value="C:cytosol"/>
    <property type="evidence" value="ECO:0007669"/>
    <property type="project" value="TreeGrafter"/>
</dbReference>
<proteinExistence type="predicted"/>
<dbReference type="GO" id="GO:0003700">
    <property type="term" value="F:DNA-binding transcription factor activity"/>
    <property type="evidence" value="ECO:0007669"/>
    <property type="project" value="TreeGrafter"/>
</dbReference>
<sequence>MKLNAFTDVCLRVLMTLGRDAGTKLTTQQIADRIAVPYNHVVKAVGELRRRGLVDVARGRTGGAVITEAGLDQRIGRLVHELTTRPEMVDCTGLESGVPCPLRDGCGLRLALARARDAFYAELDQYRVRDLTAHNETFLGLPAVGRPAPGSPADRPDAIPA</sequence>
<dbReference type="OrthoDB" id="9795923at2"/>
<dbReference type="RefSeq" id="WP_135030311.1">
    <property type="nucleotide sequence ID" value="NZ_BMLA01000008.1"/>
</dbReference>
<dbReference type="SUPFAM" id="SSF46785">
    <property type="entry name" value="Winged helix' DNA-binding domain"/>
    <property type="match status" value="1"/>
</dbReference>
<evidence type="ECO:0000256" key="2">
    <source>
        <dbReference type="ARBA" id="ARBA00034078"/>
    </source>
</evidence>